<feature type="transmembrane region" description="Helical" evidence="1">
    <location>
        <begin position="79"/>
        <end position="99"/>
    </location>
</feature>
<evidence type="ECO:0000313" key="2">
    <source>
        <dbReference type="EMBL" id="ROT68263.1"/>
    </source>
</evidence>
<keyword evidence="1" id="KW-0472">Membrane</keyword>
<keyword evidence="1" id="KW-1133">Transmembrane helix</keyword>
<organism evidence="2 3">
    <name type="scientific">Penaeus vannamei</name>
    <name type="common">Whiteleg shrimp</name>
    <name type="synonym">Litopenaeus vannamei</name>
    <dbReference type="NCBI Taxonomy" id="6689"/>
    <lineage>
        <taxon>Eukaryota</taxon>
        <taxon>Metazoa</taxon>
        <taxon>Ecdysozoa</taxon>
        <taxon>Arthropoda</taxon>
        <taxon>Crustacea</taxon>
        <taxon>Multicrustacea</taxon>
        <taxon>Malacostraca</taxon>
        <taxon>Eumalacostraca</taxon>
        <taxon>Eucarida</taxon>
        <taxon>Decapoda</taxon>
        <taxon>Dendrobranchiata</taxon>
        <taxon>Penaeoidea</taxon>
        <taxon>Penaeidae</taxon>
        <taxon>Penaeus</taxon>
    </lineage>
</organism>
<keyword evidence="1" id="KW-0812">Transmembrane</keyword>
<feature type="transmembrane region" description="Helical" evidence="1">
    <location>
        <begin position="54"/>
        <end position="72"/>
    </location>
</feature>
<gene>
    <name evidence="2" type="ORF">C7M84_013615</name>
</gene>
<feature type="transmembrane region" description="Helical" evidence="1">
    <location>
        <begin position="119"/>
        <end position="142"/>
    </location>
</feature>
<evidence type="ECO:0000313" key="3">
    <source>
        <dbReference type="Proteomes" id="UP000283509"/>
    </source>
</evidence>
<feature type="non-terminal residue" evidence="2">
    <location>
        <position position="1"/>
    </location>
</feature>
<feature type="transmembrane region" description="Helical" evidence="1">
    <location>
        <begin position="317"/>
        <end position="341"/>
    </location>
</feature>
<sequence length="386" mass="41717">SSSILHPSLSLTSLSSSPLSTPLCPFPCSLRPFLPPRCFFTALLDFPPSRFPPSLLPLISSSLPAFFFYSFLSLSHICIFFFLPHLLLFTFPALSFAAFSPSWPFPLPPYAPSPLTPLFPFLLLCLRSSLPLSFLCSSLFLLTSTPCSFLSPVLQILSTAPLLLSPLLRLSAFLSRPSTSSAPLSSPDCSPSSLAPLTLFPPLSSFYSSSSCSALSSLLSFPHSSLLLSPFVPLSPLYFLCLSSFVLPSSSASSPASLYPTSSFRPSSVAPEPRCLRPGRDMCCTVRHSLTRQARGVQIDVTRFGILAAGSLDVTSAAFITSLLSLALLLSYLLAWSFLYSCASWLHLLSLRLAFLILPPPACSLVSSLLLPLYSPAPCLVLRWSR</sequence>
<feature type="transmembrane region" description="Helical" evidence="1">
    <location>
        <begin position="353"/>
        <end position="374"/>
    </location>
</feature>
<comment type="caution">
    <text evidence="2">The sequence shown here is derived from an EMBL/GenBank/DDBJ whole genome shotgun (WGS) entry which is preliminary data.</text>
</comment>
<dbReference type="AlphaFoldDB" id="A0A3R7QI81"/>
<keyword evidence="3" id="KW-1185">Reference proteome</keyword>
<evidence type="ECO:0000256" key="1">
    <source>
        <dbReference type="SAM" id="Phobius"/>
    </source>
</evidence>
<name>A0A3R7QI81_PENVA</name>
<protein>
    <submittedName>
        <fullName evidence="2">Uncharacterized protein</fullName>
    </submittedName>
</protein>
<dbReference type="EMBL" id="QCYY01002700">
    <property type="protein sequence ID" value="ROT68263.1"/>
    <property type="molecule type" value="Genomic_DNA"/>
</dbReference>
<accession>A0A3R7QI81</accession>
<feature type="transmembrane region" description="Helical" evidence="1">
    <location>
        <begin position="226"/>
        <end position="247"/>
    </location>
</feature>
<proteinExistence type="predicted"/>
<reference evidence="2 3" key="2">
    <citation type="submission" date="2019-01" db="EMBL/GenBank/DDBJ databases">
        <title>The decoding of complex shrimp genome reveals the adaptation for benthos swimmer, frequently molting mechanism and breeding impact on genome.</title>
        <authorList>
            <person name="Sun Y."/>
            <person name="Gao Y."/>
            <person name="Yu Y."/>
        </authorList>
    </citation>
    <scope>NUCLEOTIDE SEQUENCE [LARGE SCALE GENOMIC DNA]</scope>
    <source>
        <tissue evidence="2">Muscle</tissue>
    </source>
</reference>
<reference evidence="2 3" key="1">
    <citation type="submission" date="2018-04" db="EMBL/GenBank/DDBJ databases">
        <authorList>
            <person name="Zhang X."/>
            <person name="Yuan J."/>
            <person name="Li F."/>
            <person name="Xiang J."/>
        </authorList>
    </citation>
    <scope>NUCLEOTIDE SEQUENCE [LARGE SCALE GENOMIC DNA]</scope>
    <source>
        <tissue evidence="2">Muscle</tissue>
    </source>
</reference>
<dbReference type="Proteomes" id="UP000283509">
    <property type="component" value="Unassembled WGS sequence"/>
</dbReference>